<name>A0ABY8TZ82_TETOB</name>
<dbReference type="EMBL" id="CP126212">
    <property type="protein sequence ID" value="WIA14285.1"/>
    <property type="molecule type" value="Genomic_DNA"/>
</dbReference>
<feature type="domain" description="AB hydrolase-1" evidence="1">
    <location>
        <begin position="33"/>
        <end position="289"/>
    </location>
</feature>
<organism evidence="2 3">
    <name type="scientific">Tetradesmus obliquus</name>
    <name type="common">Green alga</name>
    <name type="synonym">Acutodesmus obliquus</name>
    <dbReference type="NCBI Taxonomy" id="3088"/>
    <lineage>
        <taxon>Eukaryota</taxon>
        <taxon>Viridiplantae</taxon>
        <taxon>Chlorophyta</taxon>
        <taxon>core chlorophytes</taxon>
        <taxon>Chlorophyceae</taxon>
        <taxon>CS clade</taxon>
        <taxon>Sphaeropleales</taxon>
        <taxon>Scenedesmaceae</taxon>
        <taxon>Tetradesmus</taxon>
    </lineage>
</organism>
<dbReference type="InterPro" id="IPR000073">
    <property type="entry name" value="AB_hydrolase_1"/>
</dbReference>
<dbReference type="PANTHER" id="PTHR43194:SF2">
    <property type="entry name" value="PEROXISOMAL MEMBRANE PROTEIN LPX1"/>
    <property type="match status" value="1"/>
</dbReference>
<evidence type="ECO:0000313" key="3">
    <source>
        <dbReference type="Proteomes" id="UP001244341"/>
    </source>
</evidence>
<dbReference type="InterPro" id="IPR050228">
    <property type="entry name" value="Carboxylesterase_BioH"/>
</dbReference>
<keyword evidence="3" id="KW-1185">Reference proteome</keyword>
<dbReference type="Pfam" id="PF12697">
    <property type="entry name" value="Abhydrolase_6"/>
    <property type="match status" value="1"/>
</dbReference>
<evidence type="ECO:0000313" key="2">
    <source>
        <dbReference type="EMBL" id="WIA14285.1"/>
    </source>
</evidence>
<gene>
    <name evidence="2" type="ORF">OEZ85_002819</name>
</gene>
<dbReference type="Gene3D" id="3.40.50.1820">
    <property type="entry name" value="alpha/beta hydrolase"/>
    <property type="match status" value="1"/>
</dbReference>
<dbReference type="InterPro" id="IPR029058">
    <property type="entry name" value="AB_hydrolase_fold"/>
</dbReference>
<proteinExistence type="predicted"/>
<dbReference type="PANTHER" id="PTHR43194">
    <property type="entry name" value="HYDROLASE ALPHA/BETA FOLD FAMILY"/>
    <property type="match status" value="1"/>
</dbReference>
<sequence>MLATSSQSIKLSNGLKLEVLKSTAKKPTTKPPLLFVHGSYHGAWCWQERFQPYFAEAGYDSWAVSLRSQGGSERQQGVKVAGTLDSHAADLAEVVQQLGAAPVMVPHSFGGLIAQKYILDSAPANSSSSSSSRPAAGSFPRLAGVAFLASVPPSGNRDLIIRWLKRDLVLSWKVTWAFVGKSFANSVDDAKYAFFSDDLPQEDAVSYQQQLAACSPIRLLDLKDMQQQVPLPAPPADCPPVFVLGGEDDRVLDVQSYKELADYYGTKAVVLPKMAHDVMLDTRWEAAADALRGWLDTTY</sequence>
<dbReference type="Proteomes" id="UP001244341">
    <property type="component" value="Chromosome 5b"/>
</dbReference>
<reference evidence="2 3" key="1">
    <citation type="submission" date="2023-05" db="EMBL/GenBank/DDBJ databases">
        <title>A 100% complete, gapless, phased diploid assembly of the Scenedesmus obliquus UTEX 3031 genome.</title>
        <authorList>
            <person name="Biondi T.C."/>
            <person name="Hanschen E.R."/>
            <person name="Kwon T."/>
            <person name="Eng W."/>
            <person name="Kruse C.P.S."/>
            <person name="Koehler S.I."/>
            <person name="Kunde Y."/>
            <person name="Gleasner C.D."/>
            <person name="You Mak K.T."/>
            <person name="Polle J."/>
            <person name="Hovde B.T."/>
            <person name="Starkenburg S.R."/>
        </authorList>
    </citation>
    <scope>NUCLEOTIDE SEQUENCE [LARGE SCALE GENOMIC DNA]</scope>
    <source>
        <strain evidence="2 3">DOE0152z</strain>
    </source>
</reference>
<accession>A0ABY8TZ82</accession>
<protein>
    <recommendedName>
        <fullName evidence="1">AB hydrolase-1 domain-containing protein</fullName>
    </recommendedName>
</protein>
<dbReference type="SUPFAM" id="SSF53474">
    <property type="entry name" value="alpha/beta-Hydrolases"/>
    <property type="match status" value="1"/>
</dbReference>
<evidence type="ECO:0000259" key="1">
    <source>
        <dbReference type="Pfam" id="PF12697"/>
    </source>
</evidence>